<dbReference type="InterPro" id="IPR001932">
    <property type="entry name" value="PPM-type_phosphatase-like_dom"/>
</dbReference>
<dbReference type="SUPFAM" id="SSF81606">
    <property type="entry name" value="PP2C-like"/>
    <property type="match status" value="1"/>
</dbReference>
<dbReference type="SMART" id="SM00331">
    <property type="entry name" value="PP2C_SIG"/>
    <property type="match status" value="1"/>
</dbReference>
<feature type="domain" description="PPM-type phosphatase" evidence="2">
    <location>
        <begin position="193"/>
        <end position="421"/>
    </location>
</feature>
<keyword evidence="4" id="KW-1185">Reference proteome</keyword>
<dbReference type="InterPro" id="IPR036457">
    <property type="entry name" value="PPM-type-like_dom_sf"/>
</dbReference>
<dbReference type="InterPro" id="IPR052016">
    <property type="entry name" value="Bact_Sigma-Reg"/>
</dbReference>
<comment type="caution">
    <text evidence="3">The sequence shown here is derived from an EMBL/GenBank/DDBJ whole genome shotgun (WGS) entry which is preliminary data.</text>
</comment>
<evidence type="ECO:0000313" key="3">
    <source>
        <dbReference type="EMBL" id="MEV0971269.1"/>
    </source>
</evidence>
<dbReference type="Gene3D" id="3.60.40.10">
    <property type="entry name" value="PPM-type phosphatase domain"/>
    <property type="match status" value="1"/>
</dbReference>
<dbReference type="PANTHER" id="PTHR43156:SF2">
    <property type="entry name" value="STAGE II SPORULATION PROTEIN E"/>
    <property type="match status" value="1"/>
</dbReference>
<dbReference type="SUPFAM" id="SSF55781">
    <property type="entry name" value="GAF domain-like"/>
    <property type="match status" value="1"/>
</dbReference>
<dbReference type="Pfam" id="PF07228">
    <property type="entry name" value="SpoIIE"/>
    <property type="match status" value="1"/>
</dbReference>
<dbReference type="PANTHER" id="PTHR43156">
    <property type="entry name" value="STAGE II SPORULATION PROTEIN E-RELATED"/>
    <property type="match status" value="1"/>
</dbReference>
<dbReference type="Proteomes" id="UP001551675">
    <property type="component" value="Unassembled WGS sequence"/>
</dbReference>
<dbReference type="InterPro" id="IPR029016">
    <property type="entry name" value="GAF-like_dom_sf"/>
</dbReference>
<proteinExistence type="predicted"/>
<evidence type="ECO:0000256" key="1">
    <source>
        <dbReference type="ARBA" id="ARBA00022801"/>
    </source>
</evidence>
<dbReference type="RefSeq" id="WP_358135398.1">
    <property type="nucleotide sequence ID" value="NZ_JBFALK010000012.1"/>
</dbReference>
<accession>A0ABV3GHZ5</accession>
<keyword evidence="1 3" id="KW-0378">Hydrolase</keyword>
<sequence>MAEAQAERCRTEFLVEIGSRLSASLNTRRCAHATAEIAMSFLADAATVVLSPGDSRQARWLRAVAGQAAPEEGEVPVTVAAGVPCLGEVLAGLPGAVRWLDPGDAPAWLLPGKFGSAHRLLVATLPGNTMPVGALVLVRRAEGPAFDADAEMLARTLAIRAGAALSAALLYEEQSGINAILTADLLPPPLPKLEGIDLAGSLRASQQAGQIGGDFYDVCLPDRGDGPERGALLVLGDVCGKGAQAAVLAGRVRHCLRALSLLESRPERLADLLNRSLLGSPAPSSLVTLVLGALHRAASGHVRIDLAVAGHPPPLILRRDGTVEEVATTGCLLGVLEETGVRPVAVELAPGEVCLLYSDGITEAFGGPVAREMYGDHRLKGALATCAGMPASALVERLEQLSTDWLAGGHQDDRALLAIRAAAAPSHREVRSHE</sequence>
<dbReference type="GO" id="GO:0004722">
    <property type="term" value="F:protein serine/threonine phosphatase activity"/>
    <property type="evidence" value="ECO:0007669"/>
    <property type="project" value="UniProtKB-EC"/>
</dbReference>
<organism evidence="3 4">
    <name type="scientific">Microtetraspora glauca</name>
    <dbReference type="NCBI Taxonomy" id="1996"/>
    <lineage>
        <taxon>Bacteria</taxon>
        <taxon>Bacillati</taxon>
        <taxon>Actinomycetota</taxon>
        <taxon>Actinomycetes</taxon>
        <taxon>Streptosporangiales</taxon>
        <taxon>Streptosporangiaceae</taxon>
        <taxon>Microtetraspora</taxon>
    </lineage>
</organism>
<protein>
    <submittedName>
        <fullName evidence="3">PP2C family protein-serine/threonine phosphatase</fullName>
        <ecNumber evidence="3">3.1.3.16</ecNumber>
    </submittedName>
</protein>
<dbReference type="EC" id="3.1.3.16" evidence="3"/>
<reference evidence="3 4" key="1">
    <citation type="submission" date="2024-06" db="EMBL/GenBank/DDBJ databases">
        <title>The Natural Products Discovery Center: Release of the First 8490 Sequenced Strains for Exploring Actinobacteria Biosynthetic Diversity.</title>
        <authorList>
            <person name="Kalkreuter E."/>
            <person name="Kautsar S.A."/>
            <person name="Yang D."/>
            <person name="Bader C.D."/>
            <person name="Teijaro C.N."/>
            <person name="Fluegel L."/>
            <person name="Davis C.M."/>
            <person name="Simpson J.R."/>
            <person name="Lauterbach L."/>
            <person name="Steele A.D."/>
            <person name="Gui C."/>
            <person name="Meng S."/>
            <person name="Li G."/>
            <person name="Viehrig K."/>
            <person name="Ye F."/>
            <person name="Su P."/>
            <person name="Kiefer A.F."/>
            <person name="Nichols A."/>
            <person name="Cepeda A.J."/>
            <person name="Yan W."/>
            <person name="Fan B."/>
            <person name="Jiang Y."/>
            <person name="Adhikari A."/>
            <person name="Zheng C.-J."/>
            <person name="Schuster L."/>
            <person name="Cowan T.M."/>
            <person name="Smanski M.J."/>
            <person name="Chevrette M.G."/>
            <person name="De Carvalho L.P.S."/>
            <person name="Shen B."/>
        </authorList>
    </citation>
    <scope>NUCLEOTIDE SEQUENCE [LARGE SCALE GENOMIC DNA]</scope>
    <source>
        <strain evidence="3 4">NPDC050100</strain>
    </source>
</reference>
<name>A0ABV3GHZ5_MICGL</name>
<dbReference type="Gene3D" id="3.30.450.40">
    <property type="match status" value="1"/>
</dbReference>
<dbReference type="EMBL" id="JBFALK010000012">
    <property type="protein sequence ID" value="MEV0971269.1"/>
    <property type="molecule type" value="Genomic_DNA"/>
</dbReference>
<evidence type="ECO:0000313" key="4">
    <source>
        <dbReference type="Proteomes" id="UP001551675"/>
    </source>
</evidence>
<evidence type="ECO:0000259" key="2">
    <source>
        <dbReference type="SMART" id="SM00331"/>
    </source>
</evidence>
<gene>
    <name evidence="3" type="ORF">AB0I59_21795</name>
</gene>